<dbReference type="PhylomeDB" id="Q6N4J4"/>
<dbReference type="RefSeq" id="WP_011158885.1">
    <property type="nucleotide sequence ID" value="NZ_CP116810.1"/>
</dbReference>
<dbReference type="EMBL" id="BX572603">
    <property type="protein sequence ID" value="CAE28784.1"/>
    <property type="molecule type" value="Genomic_DNA"/>
</dbReference>
<reference evidence="4" key="3">
    <citation type="submission" date="2022-12" db="EMBL/GenBank/DDBJ databases">
        <title>Complete genome sequence of Rhodopseudomonas palustris CGA0092 and corrections to the R. palustris CGA009 genome sequence.</title>
        <authorList>
            <person name="Mazny B.R."/>
            <person name="Sheff O.F."/>
            <person name="LaSarre B."/>
            <person name="McKinlay A."/>
            <person name="McKinlay J.B."/>
        </authorList>
    </citation>
    <scope>NUCLEOTIDE SEQUENCE</scope>
    <source>
        <strain evidence="4">CGA009</strain>
    </source>
</reference>
<evidence type="ECO:0000256" key="1">
    <source>
        <dbReference type="ARBA" id="ARBA00022679"/>
    </source>
</evidence>
<sequence>MSGQAGLVDCDFTLALNNRTGKFFFCGDLIAGSKDLIRNVYYWRLGFDQIPTGLIARILGRLAVVEIDLRVRHPRTLPTFLSRRDRVPIVFTDPREVLIHDLRETDIILCHDVGPLTHPTFYADGVEQIYRAAFDRIAEAKPHLLFASDSSCEEFKLLYGDDFPYLGVLYPPIRFGAGSSDQQPVTSIPGKFFLSVGSLGTRKNQLRAIEAFGRSGLVEKGYRYVICGGPEPGAEHVIAAADRTPGVLIPGYVNDPQLRWLYSHAEGFILPSLLEGFGLPAAEAIHYGVIPLLSRGGALEEVAGPSAILVDPLDVDAIVQGMHQIAVMSEGEKAQRLDQMRTSIARFSTENALGVWRSVLSRAASLHQHVGAGRSTSR</sequence>
<keyword evidence="5" id="KW-1185">Reference proteome</keyword>
<dbReference type="EMBL" id="CP116810">
    <property type="protein sequence ID" value="WCL93509.1"/>
    <property type="molecule type" value="Genomic_DNA"/>
</dbReference>
<reference evidence="4" key="1">
    <citation type="submission" date="2003-07" db="EMBL/GenBank/DDBJ databases">
        <authorList>
            <consortium name="Rhodopseudomonas genome consortium"/>
            <person name="Larimer F."/>
            <person name="Harwood C."/>
        </authorList>
    </citation>
    <scope>NUCLEOTIDE SEQUENCE</scope>
    <source>
        <strain evidence="4">CGA009</strain>
    </source>
</reference>
<reference evidence="3 5" key="2">
    <citation type="journal article" date="2004" name="Nat. Biotechnol.">
        <title>Complete genome sequence of the metabolically versatile photosynthetic bacterium Rhodopseudomonas palustris.</title>
        <authorList>
            <person name="Larimer F.W."/>
            <person name="Chain P."/>
            <person name="Hauser L."/>
            <person name="Lamerdin J."/>
            <person name="Malfatti S."/>
            <person name="Do L."/>
            <person name="Land M.L."/>
            <person name="Pelletier D.A."/>
            <person name="Beatty J.T."/>
            <person name="Lang A.S."/>
            <person name="Tabita F.R."/>
            <person name="Gibson J.L."/>
            <person name="Hanson T.E."/>
            <person name="Bobst C."/>
            <person name="Torres J.L."/>
            <person name="Peres C."/>
            <person name="Harrison F.H."/>
            <person name="Gibson J."/>
            <person name="Harwood C.S."/>
        </authorList>
    </citation>
    <scope>NUCLEOTIDE SEQUENCE [LARGE SCALE GENOMIC DNA]</scope>
    <source>
        <strain evidence="5">ATCC BAA-98 / CGA009</strain>
        <strain evidence="3">CGA009</strain>
    </source>
</reference>
<evidence type="ECO:0000313" key="5">
    <source>
        <dbReference type="Proteomes" id="UP000001426"/>
    </source>
</evidence>
<dbReference type="HOGENOM" id="CLU_731332_0_0_5"/>
<dbReference type="EC" id="2.4.-.-" evidence="4"/>
<dbReference type="PANTHER" id="PTHR46401">
    <property type="entry name" value="GLYCOSYLTRANSFERASE WBBK-RELATED"/>
    <property type="match status" value="1"/>
</dbReference>
<keyword evidence="3" id="KW-0328">Glycosyltransferase</keyword>
<accession>Q6N4J4</accession>
<dbReference type="PANTHER" id="PTHR46401:SF2">
    <property type="entry name" value="GLYCOSYLTRANSFERASE WBBK-RELATED"/>
    <property type="match status" value="1"/>
</dbReference>
<dbReference type="Proteomes" id="UP000001426">
    <property type="component" value="Chromosome"/>
</dbReference>
<dbReference type="GO" id="GO:0009103">
    <property type="term" value="P:lipopolysaccharide biosynthetic process"/>
    <property type="evidence" value="ECO:0007669"/>
    <property type="project" value="TreeGrafter"/>
</dbReference>
<evidence type="ECO:0000259" key="2">
    <source>
        <dbReference type="Pfam" id="PF00534"/>
    </source>
</evidence>
<dbReference type="GO" id="GO:0016757">
    <property type="term" value="F:glycosyltransferase activity"/>
    <property type="evidence" value="ECO:0007669"/>
    <property type="project" value="UniProtKB-KW"/>
</dbReference>
<proteinExistence type="predicted"/>
<evidence type="ECO:0000313" key="3">
    <source>
        <dbReference type="EMBL" id="CAE28784.1"/>
    </source>
</evidence>
<keyword evidence="1 4" id="KW-0808">Transferase</keyword>
<gene>
    <name evidence="3" type="primary">mtfB</name>
    <name evidence="3" type="ordered locus">RPA3343</name>
    <name evidence="4" type="ORF">TX73_017280</name>
</gene>
<dbReference type="AlphaFoldDB" id="Q6N4J4"/>
<dbReference type="STRING" id="258594.RPA3343"/>
<dbReference type="Pfam" id="PF00534">
    <property type="entry name" value="Glycos_transf_1"/>
    <property type="match status" value="1"/>
</dbReference>
<dbReference type="GeneID" id="66894431"/>
<dbReference type="CAZy" id="GT4">
    <property type="family name" value="Glycosyltransferase Family 4"/>
</dbReference>
<dbReference type="eggNOG" id="COG0438">
    <property type="taxonomic scope" value="Bacteria"/>
</dbReference>
<dbReference type="KEGG" id="rpa:TX73_017280"/>
<organism evidence="3">
    <name type="scientific">Rhodopseudomonas palustris (strain ATCC BAA-98 / CGA009)</name>
    <dbReference type="NCBI Taxonomy" id="258594"/>
    <lineage>
        <taxon>Bacteria</taxon>
        <taxon>Pseudomonadati</taxon>
        <taxon>Pseudomonadota</taxon>
        <taxon>Alphaproteobacteria</taxon>
        <taxon>Hyphomicrobiales</taxon>
        <taxon>Nitrobacteraceae</taxon>
        <taxon>Rhodopseudomonas</taxon>
    </lineage>
</organism>
<dbReference type="Gene3D" id="3.40.50.2000">
    <property type="entry name" value="Glycogen Phosphorylase B"/>
    <property type="match status" value="1"/>
</dbReference>
<protein>
    <submittedName>
        <fullName evidence="4">Glycosyltransferase</fullName>
        <ecNumber evidence="4">2.4.-.-</ecNumber>
    </submittedName>
    <submittedName>
        <fullName evidence="3">Possible mannosyltransferase B</fullName>
    </submittedName>
</protein>
<feature type="domain" description="Glycosyl transferase family 1" evidence="2">
    <location>
        <begin position="190"/>
        <end position="337"/>
    </location>
</feature>
<name>Q6N4J4_RHOPA</name>
<dbReference type="SUPFAM" id="SSF53756">
    <property type="entry name" value="UDP-Glycosyltransferase/glycogen phosphorylase"/>
    <property type="match status" value="1"/>
</dbReference>
<dbReference type="InterPro" id="IPR001296">
    <property type="entry name" value="Glyco_trans_1"/>
</dbReference>
<evidence type="ECO:0000313" key="4">
    <source>
        <dbReference type="EMBL" id="WCL93509.1"/>
    </source>
</evidence>